<sequence>MDAALSGFVPQTQGASTDTEIHHFIMSSSEVPASPANIAEGGKASLQPKRTPVSEREIEAVLLGGVF</sequence>
<dbReference type="Proteomes" id="UP001151532">
    <property type="component" value="Chromosome 12"/>
</dbReference>
<evidence type="ECO:0000313" key="2">
    <source>
        <dbReference type="Proteomes" id="UP001151532"/>
    </source>
</evidence>
<accession>A0A9Q0VJR2</accession>
<proteinExistence type="predicted"/>
<dbReference type="PANTHER" id="PTHR35751:SF1">
    <property type="entry name" value="GENOME ASSEMBLY, CHROMOSOME: A02"/>
    <property type="match status" value="1"/>
</dbReference>
<organism evidence="1 2">
    <name type="scientific">Salix purpurea</name>
    <name type="common">Purple osier willow</name>
    <dbReference type="NCBI Taxonomy" id="77065"/>
    <lineage>
        <taxon>Eukaryota</taxon>
        <taxon>Viridiplantae</taxon>
        <taxon>Streptophyta</taxon>
        <taxon>Embryophyta</taxon>
        <taxon>Tracheophyta</taxon>
        <taxon>Spermatophyta</taxon>
        <taxon>Magnoliopsida</taxon>
        <taxon>eudicotyledons</taxon>
        <taxon>Gunneridae</taxon>
        <taxon>Pentapetalae</taxon>
        <taxon>rosids</taxon>
        <taxon>fabids</taxon>
        <taxon>Malpighiales</taxon>
        <taxon>Salicaceae</taxon>
        <taxon>Saliceae</taxon>
        <taxon>Salix</taxon>
    </lineage>
</organism>
<gene>
    <name evidence="1" type="ORF">OIU79_029820</name>
</gene>
<reference evidence="1" key="1">
    <citation type="submission" date="2022-11" db="EMBL/GenBank/DDBJ databases">
        <authorList>
            <person name="Hyden B.L."/>
            <person name="Feng K."/>
            <person name="Yates T."/>
            <person name="Jawdy S."/>
            <person name="Smart L.B."/>
            <person name="Muchero W."/>
        </authorList>
    </citation>
    <scope>NUCLEOTIDE SEQUENCE</scope>
    <source>
        <tissue evidence="1">Shoot tip</tissue>
    </source>
</reference>
<name>A0A9Q0VJR2_SALPP</name>
<reference evidence="1" key="2">
    <citation type="journal article" date="2023" name="Int. J. Mol. Sci.">
        <title>De Novo Assembly and Annotation of 11 Diverse Shrub Willow (Salix) Genomes Reveals Novel Gene Organization in Sex-Linked Regions.</title>
        <authorList>
            <person name="Hyden B."/>
            <person name="Feng K."/>
            <person name="Yates T.B."/>
            <person name="Jawdy S."/>
            <person name="Cereghino C."/>
            <person name="Smart L.B."/>
            <person name="Muchero W."/>
        </authorList>
    </citation>
    <scope>NUCLEOTIDE SEQUENCE</scope>
    <source>
        <tissue evidence="1">Shoot tip</tissue>
    </source>
</reference>
<evidence type="ECO:0000313" key="1">
    <source>
        <dbReference type="EMBL" id="KAJ6748808.1"/>
    </source>
</evidence>
<dbReference type="OrthoDB" id="1863475at2759"/>
<dbReference type="PANTHER" id="PTHR35751">
    <property type="match status" value="1"/>
</dbReference>
<dbReference type="AlphaFoldDB" id="A0A9Q0VJR2"/>
<keyword evidence="2" id="KW-1185">Reference proteome</keyword>
<dbReference type="EMBL" id="JAPFFK010000008">
    <property type="protein sequence ID" value="KAJ6748808.1"/>
    <property type="molecule type" value="Genomic_DNA"/>
</dbReference>
<comment type="caution">
    <text evidence="1">The sequence shown here is derived from an EMBL/GenBank/DDBJ whole genome shotgun (WGS) entry which is preliminary data.</text>
</comment>
<protein>
    <submittedName>
        <fullName evidence="1">Uncharacterized protein</fullName>
    </submittedName>
</protein>